<dbReference type="EMBL" id="CARXXK010000001">
    <property type="protein sequence ID" value="CAI6352275.1"/>
    <property type="molecule type" value="Genomic_DNA"/>
</dbReference>
<evidence type="ECO:0000256" key="1">
    <source>
        <dbReference type="PROSITE-ProRule" id="PRU00325"/>
    </source>
</evidence>
<sequence>MISLKDAIEEYNQESLSVCSSMEVLDDGNFAIAIITPLMKRISSNFEESGEILFIDATGNVDRFGCKVFFIYTNSCAGGMLVGVIILTSEASKIIKLGLELWKKLLPPNALGNRGINGPKVFMSDDSAAERTALHEVFPKATLLLCIFHVLQATWRYLWDSNHGIPLKFRSILYSGIKKMVYAENNDELNISFNKILQHPLTNEFPRFRTYVERLFERKSEWAICLRVNLITRGQNTNNISEAGVKIMKDVVLDRTKAYSPVQLFFFIVQDLDTFYKMKILDVAANRPPQYLKKRFLITKIQQKSLKYEAIQSSDSLYLVHNTLKNTTYNIDLDTGLCSCPQGNTGKPCKHQIFVAKDLKRELGLCLPVTEEIRNKLHVIATGCSEIQDGWYSSTFEKIATDKCINVQHDHAEIEKENDQILQSNLITENASYDYNVTKFNEMIEKIKSTCLSDVEYFLPRMNNMVKSFDKTLRTDSSLLSLVSYDDI</sequence>
<keyword evidence="1" id="KW-0862">Zinc</keyword>
<name>A0AAV0W8R4_9HEMI</name>
<dbReference type="PROSITE" id="PS50966">
    <property type="entry name" value="ZF_SWIM"/>
    <property type="match status" value="1"/>
</dbReference>
<evidence type="ECO:0000313" key="3">
    <source>
        <dbReference type="EMBL" id="CAI6352275.1"/>
    </source>
</evidence>
<keyword evidence="1" id="KW-0863">Zinc-finger</keyword>
<proteinExistence type="predicted"/>
<dbReference type="GO" id="GO:0008270">
    <property type="term" value="F:zinc ion binding"/>
    <property type="evidence" value="ECO:0007669"/>
    <property type="project" value="UniProtKB-KW"/>
</dbReference>
<dbReference type="PANTHER" id="PTHR35385">
    <property type="entry name" value="PROTEIN B, PUTATIVE-RELATED-RELATED"/>
    <property type="match status" value="1"/>
</dbReference>
<evidence type="ECO:0000259" key="2">
    <source>
        <dbReference type="PROSITE" id="PS50966"/>
    </source>
</evidence>
<gene>
    <name evidence="3" type="ORF">MEUPH1_LOCUS8537</name>
</gene>
<dbReference type="PANTHER" id="PTHR35385:SF2">
    <property type="entry name" value="PROTEIN B, PUTATIVE-RELATED"/>
    <property type="match status" value="1"/>
</dbReference>
<dbReference type="AlphaFoldDB" id="A0AAV0W8R4"/>
<feature type="domain" description="SWIM-type" evidence="2">
    <location>
        <begin position="329"/>
        <end position="360"/>
    </location>
</feature>
<keyword evidence="1" id="KW-0479">Metal-binding</keyword>
<dbReference type="InterPro" id="IPR007527">
    <property type="entry name" value="Znf_SWIM"/>
</dbReference>
<protein>
    <recommendedName>
        <fullName evidence="2">SWIM-type domain-containing protein</fullName>
    </recommendedName>
</protein>
<dbReference type="InterPro" id="IPR048324">
    <property type="entry name" value="ZSWIM1-3_RNaseH-like"/>
</dbReference>
<organism evidence="3 4">
    <name type="scientific">Macrosiphum euphorbiae</name>
    <name type="common">potato aphid</name>
    <dbReference type="NCBI Taxonomy" id="13131"/>
    <lineage>
        <taxon>Eukaryota</taxon>
        <taxon>Metazoa</taxon>
        <taxon>Ecdysozoa</taxon>
        <taxon>Arthropoda</taxon>
        <taxon>Hexapoda</taxon>
        <taxon>Insecta</taxon>
        <taxon>Pterygota</taxon>
        <taxon>Neoptera</taxon>
        <taxon>Paraneoptera</taxon>
        <taxon>Hemiptera</taxon>
        <taxon>Sternorrhyncha</taxon>
        <taxon>Aphidomorpha</taxon>
        <taxon>Aphidoidea</taxon>
        <taxon>Aphididae</taxon>
        <taxon>Macrosiphini</taxon>
        <taxon>Macrosiphum</taxon>
    </lineage>
</organism>
<reference evidence="3 4" key="1">
    <citation type="submission" date="2023-01" db="EMBL/GenBank/DDBJ databases">
        <authorList>
            <person name="Whitehead M."/>
        </authorList>
    </citation>
    <scope>NUCLEOTIDE SEQUENCE [LARGE SCALE GENOMIC DNA]</scope>
</reference>
<evidence type="ECO:0000313" key="4">
    <source>
        <dbReference type="Proteomes" id="UP001160148"/>
    </source>
</evidence>
<comment type="caution">
    <text evidence="3">The sequence shown here is derived from an EMBL/GenBank/DDBJ whole genome shotgun (WGS) entry which is preliminary data.</text>
</comment>
<dbReference type="Proteomes" id="UP001160148">
    <property type="component" value="Unassembled WGS sequence"/>
</dbReference>
<keyword evidence="4" id="KW-1185">Reference proteome</keyword>
<dbReference type="Pfam" id="PF21056">
    <property type="entry name" value="ZSWIM1-3_RNaseH-like"/>
    <property type="match status" value="1"/>
</dbReference>
<accession>A0AAV0W8R4</accession>